<feature type="non-terminal residue" evidence="2">
    <location>
        <position position="1"/>
    </location>
</feature>
<proteinExistence type="predicted"/>
<gene>
    <name evidence="2" type="ORF">EZS27_031402</name>
</gene>
<comment type="caution">
    <text evidence="2">The sequence shown here is derived from an EMBL/GenBank/DDBJ whole genome shotgun (WGS) entry which is preliminary data.</text>
</comment>
<sequence>NKKRADIVIFSGGMTDEEKKNQHNIRIIIECKKEAVKPTDKDNGIEQLKAYMAACVNCEWGMWTNGLHKTVYRKVTDEQNQTVFEEYNDIPSADGTTDEQEHPIHNIIYVNEGLQKQPAFFEFLKIIFCKIFCPVSVRK</sequence>
<dbReference type="InterPro" id="IPR029464">
    <property type="entry name" value="HSDR_N"/>
</dbReference>
<accession>A0A5J4QDF6</accession>
<evidence type="ECO:0000313" key="2">
    <source>
        <dbReference type="EMBL" id="KAA6318613.1"/>
    </source>
</evidence>
<dbReference type="EMBL" id="SNRY01004135">
    <property type="protein sequence ID" value="KAA6318613.1"/>
    <property type="molecule type" value="Genomic_DNA"/>
</dbReference>
<name>A0A5J4QDF6_9ZZZZ</name>
<protein>
    <recommendedName>
        <fullName evidence="1">Type I restriction enzyme R protein N-terminal domain-containing protein</fullName>
    </recommendedName>
</protein>
<reference evidence="2" key="1">
    <citation type="submission" date="2019-03" db="EMBL/GenBank/DDBJ databases">
        <title>Single cell metagenomics reveals metabolic interactions within the superorganism composed of flagellate Streblomastix strix and complex community of Bacteroidetes bacteria on its surface.</title>
        <authorList>
            <person name="Treitli S.C."/>
            <person name="Kolisko M."/>
            <person name="Husnik F."/>
            <person name="Keeling P."/>
            <person name="Hampl V."/>
        </authorList>
    </citation>
    <scope>NUCLEOTIDE SEQUENCE</scope>
    <source>
        <strain evidence="2">STM</strain>
    </source>
</reference>
<dbReference type="Pfam" id="PF13588">
    <property type="entry name" value="HSDR_N_2"/>
    <property type="match status" value="1"/>
</dbReference>
<feature type="domain" description="Type I restriction enzyme R protein N-terminal" evidence="1">
    <location>
        <begin position="1"/>
        <end position="91"/>
    </location>
</feature>
<dbReference type="AlphaFoldDB" id="A0A5J4QDF6"/>
<organism evidence="2">
    <name type="scientific">termite gut metagenome</name>
    <dbReference type="NCBI Taxonomy" id="433724"/>
    <lineage>
        <taxon>unclassified sequences</taxon>
        <taxon>metagenomes</taxon>
        <taxon>organismal metagenomes</taxon>
    </lineage>
</organism>
<evidence type="ECO:0000259" key="1">
    <source>
        <dbReference type="Pfam" id="PF13588"/>
    </source>
</evidence>